<dbReference type="PANTHER" id="PTHR30273:SF2">
    <property type="entry name" value="PROTEIN FECR"/>
    <property type="match status" value="1"/>
</dbReference>
<dbReference type="InterPro" id="IPR032508">
    <property type="entry name" value="FecR_C"/>
</dbReference>
<keyword evidence="1" id="KW-1133">Transmembrane helix</keyword>
<evidence type="ECO:0000259" key="2">
    <source>
        <dbReference type="Pfam" id="PF04773"/>
    </source>
</evidence>
<dbReference type="InterPro" id="IPR012373">
    <property type="entry name" value="Ferrdict_sens_TM"/>
</dbReference>
<accession>A0A2S6HCW9</accession>
<evidence type="ECO:0000259" key="4">
    <source>
        <dbReference type="Pfam" id="PF16344"/>
    </source>
</evidence>
<evidence type="ECO:0000256" key="1">
    <source>
        <dbReference type="SAM" id="Phobius"/>
    </source>
</evidence>
<feature type="domain" description="Protein FecR C-terminal" evidence="4">
    <location>
        <begin position="256"/>
        <end position="313"/>
    </location>
</feature>
<proteinExistence type="predicted"/>
<evidence type="ECO:0000313" key="6">
    <source>
        <dbReference type="Proteomes" id="UP000240010"/>
    </source>
</evidence>
<feature type="transmembrane region" description="Helical" evidence="1">
    <location>
        <begin position="90"/>
        <end position="108"/>
    </location>
</feature>
<evidence type="ECO:0000313" key="5">
    <source>
        <dbReference type="EMBL" id="PPK75327.1"/>
    </source>
</evidence>
<dbReference type="PANTHER" id="PTHR30273">
    <property type="entry name" value="PERIPLASMIC SIGNAL SENSOR AND SIGMA FACTOR ACTIVATOR FECR-RELATED"/>
    <property type="match status" value="1"/>
</dbReference>
<name>A0A2S6HCW9_9GAMM</name>
<dbReference type="InterPro" id="IPR006860">
    <property type="entry name" value="FecR"/>
</dbReference>
<dbReference type="Pfam" id="PF16344">
    <property type="entry name" value="FecR_C"/>
    <property type="match status" value="1"/>
</dbReference>
<dbReference type="RefSeq" id="WP_104429184.1">
    <property type="nucleotide sequence ID" value="NZ_PTIZ01000006.1"/>
</dbReference>
<dbReference type="PIRSF" id="PIRSF018266">
    <property type="entry name" value="FecR"/>
    <property type="match status" value="1"/>
</dbReference>
<dbReference type="EMBL" id="PTIZ01000006">
    <property type="protein sequence ID" value="PPK75327.1"/>
    <property type="molecule type" value="Genomic_DNA"/>
</dbReference>
<feature type="domain" description="FecR protein" evidence="2">
    <location>
        <begin position="119"/>
        <end position="211"/>
    </location>
</feature>
<reference evidence="5 6" key="1">
    <citation type="submission" date="2018-02" db="EMBL/GenBank/DDBJ databases">
        <title>Subsurface microbial communities from deep shales in Ohio and West Virginia, USA.</title>
        <authorList>
            <person name="Wrighton K."/>
        </authorList>
    </citation>
    <scope>NUCLEOTIDE SEQUENCE [LARGE SCALE GENOMIC DNA]</scope>
    <source>
        <strain evidence="5 6">OWC-DMM</strain>
    </source>
</reference>
<sequence>MKQENEKNSLESGLNNDVDEQAVAWFIRLRADNVSGEEKASFLLWLNQDDLHRETFNEISKLWGDAGLLQALGQAAEKHRIAPQKKTASIYFKLPLAMAACLALTFLLRNELAILMQGDYSTRVGERKTVYFDDGSTAMLNTDSSIAVSMEGPQRGVELLKGEVYFEVKPDPNRPFIVQADHSTTRVLGTRFFVHEKSGSDEVKVVSGRVEVSDRGALKQPQILHDREAVSINADGLGETRILDSALATSWVNGFLVFENAPLESVINQIRRYRTGVVVYKDNTLRELKINGRINLRESDDMLKVLGKNLSVKMTYLTDWLVIVG</sequence>
<dbReference type="Pfam" id="PF04773">
    <property type="entry name" value="FecR"/>
    <property type="match status" value="1"/>
</dbReference>
<evidence type="ECO:0000259" key="3">
    <source>
        <dbReference type="Pfam" id="PF16220"/>
    </source>
</evidence>
<organism evidence="5 6">
    <name type="scientific">Methylobacter tundripaludum</name>
    <dbReference type="NCBI Taxonomy" id="173365"/>
    <lineage>
        <taxon>Bacteria</taxon>
        <taxon>Pseudomonadati</taxon>
        <taxon>Pseudomonadota</taxon>
        <taxon>Gammaproteobacteria</taxon>
        <taxon>Methylococcales</taxon>
        <taxon>Methylococcaceae</taxon>
        <taxon>Methylobacter</taxon>
    </lineage>
</organism>
<dbReference type="Gene3D" id="3.55.50.30">
    <property type="match status" value="1"/>
</dbReference>
<gene>
    <name evidence="5" type="ORF">B0F87_106175</name>
</gene>
<protein>
    <submittedName>
        <fullName evidence="5">FecR family protein</fullName>
    </submittedName>
</protein>
<keyword evidence="1" id="KW-0472">Membrane</keyword>
<comment type="caution">
    <text evidence="5">The sequence shown here is derived from an EMBL/GenBank/DDBJ whole genome shotgun (WGS) entry which is preliminary data.</text>
</comment>
<dbReference type="GO" id="GO:0016989">
    <property type="term" value="F:sigma factor antagonist activity"/>
    <property type="evidence" value="ECO:0007669"/>
    <property type="project" value="TreeGrafter"/>
</dbReference>
<feature type="domain" description="FecR N-terminal" evidence="3">
    <location>
        <begin position="20"/>
        <end position="61"/>
    </location>
</feature>
<dbReference type="InterPro" id="IPR032623">
    <property type="entry name" value="FecR_N"/>
</dbReference>
<dbReference type="Gene3D" id="2.60.120.1440">
    <property type="match status" value="1"/>
</dbReference>
<dbReference type="Proteomes" id="UP000240010">
    <property type="component" value="Unassembled WGS sequence"/>
</dbReference>
<dbReference type="AlphaFoldDB" id="A0A2S6HCW9"/>
<keyword evidence="1" id="KW-0812">Transmembrane</keyword>
<dbReference type="Pfam" id="PF16220">
    <property type="entry name" value="DUF4880"/>
    <property type="match status" value="1"/>
</dbReference>